<dbReference type="STRING" id="1184151.AW736_13760"/>
<name>A0A178IH32_9BACT</name>
<comment type="caution">
    <text evidence="1">The sequence shown here is derived from an EMBL/GenBank/DDBJ whole genome shotgun (WGS) entry which is preliminary data.</text>
</comment>
<keyword evidence="2" id="KW-1185">Reference proteome</keyword>
<protein>
    <submittedName>
        <fullName evidence="1">Uncharacterized protein</fullName>
    </submittedName>
</protein>
<evidence type="ECO:0000313" key="1">
    <source>
        <dbReference type="EMBL" id="OAM89312.1"/>
    </source>
</evidence>
<dbReference type="Proteomes" id="UP000078486">
    <property type="component" value="Unassembled WGS sequence"/>
</dbReference>
<gene>
    <name evidence="1" type="ORF">AW736_13760</name>
</gene>
<evidence type="ECO:0000313" key="2">
    <source>
        <dbReference type="Proteomes" id="UP000078486"/>
    </source>
</evidence>
<proteinExistence type="predicted"/>
<accession>A0A178IH32</accession>
<reference evidence="1 2" key="1">
    <citation type="submission" date="2016-01" db="EMBL/GenBank/DDBJ databases">
        <title>High potential of lignocellulose degradation of a new Verrucomicrobia species.</title>
        <authorList>
            <person name="Wang Y."/>
            <person name="Shi Y."/>
            <person name="Qiu Z."/>
            <person name="Liu S."/>
            <person name="Yang H."/>
        </authorList>
    </citation>
    <scope>NUCLEOTIDE SEQUENCE [LARGE SCALE GENOMIC DNA]</scope>
    <source>
        <strain evidence="1 2">TSB47</strain>
    </source>
</reference>
<sequence length="119" mass="13326">MSERHFTVLFTLPAVVRLRDGSFGSIEHVVDGTEPMILLGYRAADNSEQLWRFDGCWREDGSEHLLDIVAKVITAPDGKISVEKFATTHTKTDALKAWIEAYFEQIMKQPGFTPGGKIS</sequence>
<dbReference type="RefSeq" id="WP_068770761.1">
    <property type="nucleotide sequence ID" value="NZ_CP109796.1"/>
</dbReference>
<dbReference type="OrthoDB" id="9988831at2"/>
<dbReference type="EMBL" id="LRRQ01000099">
    <property type="protein sequence ID" value="OAM89312.1"/>
    <property type="molecule type" value="Genomic_DNA"/>
</dbReference>
<organism evidence="1 2">
    <name type="scientific">Termitidicoccus mucosus</name>
    <dbReference type="NCBI Taxonomy" id="1184151"/>
    <lineage>
        <taxon>Bacteria</taxon>
        <taxon>Pseudomonadati</taxon>
        <taxon>Verrucomicrobiota</taxon>
        <taxon>Opitutia</taxon>
        <taxon>Opitutales</taxon>
        <taxon>Opitutaceae</taxon>
        <taxon>Termitidicoccus</taxon>
    </lineage>
</organism>
<dbReference type="AlphaFoldDB" id="A0A178IH32"/>